<dbReference type="EMBL" id="JAAFYZ010000455">
    <property type="protein sequence ID" value="MBS2554704.1"/>
    <property type="molecule type" value="Genomic_DNA"/>
</dbReference>
<protein>
    <submittedName>
        <fullName evidence="2">Maleylpyruvate isomerase family mycothiol-dependent enzyme</fullName>
    </submittedName>
</protein>
<keyword evidence="2" id="KW-0413">Isomerase</keyword>
<dbReference type="InterPro" id="IPR034660">
    <property type="entry name" value="DinB/YfiT-like"/>
</dbReference>
<comment type="caution">
    <text evidence="2">The sequence shown here is derived from an EMBL/GenBank/DDBJ whole genome shotgun (WGS) entry which is preliminary data.</text>
</comment>
<gene>
    <name evidence="2" type="ORF">KGQ19_48415</name>
</gene>
<feature type="domain" description="Mycothiol-dependent maleylpyruvate isomerase metal-binding" evidence="1">
    <location>
        <begin position="22"/>
        <end position="163"/>
    </location>
</feature>
<dbReference type="InterPro" id="IPR017517">
    <property type="entry name" value="Maleyloyr_isom"/>
</dbReference>
<dbReference type="Gene3D" id="1.20.120.450">
    <property type="entry name" value="dinb family like domain"/>
    <property type="match status" value="1"/>
</dbReference>
<dbReference type="GO" id="GO:0016853">
    <property type="term" value="F:isomerase activity"/>
    <property type="evidence" value="ECO:0007669"/>
    <property type="project" value="UniProtKB-KW"/>
</dbReference>
<dbReference type="InterPro" id="IPR024344">
    <property type="entry name" value="MDMPI_metal-binding"/>
</dbReference>
<reference evidence="2 3" key="1">
    <citation type="submission" date="2020-02" db="EMBL/GenBank/DDBJ databases">
        <title>Acidophilic actinobacteria isolated from forest soil.</title>
        <authorList>
            <person name="Golinska P."/>
        </authorList>
    </citation>
    <scope>NUCLEOTIDE SEQUENCE [LARGE SCALE GENOMIC DNA]</scope>
    <source>
        <strain evidence="2 3">NL8</strain>
    </source>
</reference>
<dbReference type="RefSeq" id="WP_212022372.1">
    <property type="nucleotide sequence ID" value="NZ_JAAFYZ010000455.1"/>
</dbReference>
<dbReference type="SUPFAM" id="SSF109854">
    <property type="entry name" value="DinB/YfiT-like putative metalloenzymes"/>
    <property type="match status" value="1"/>
</dbReference>
<dbReference type="Proteomes" id="UP000730482">
    <property type="component" value="Unassembled WGS sequence"/>
</dbReference>
<name>A0ABS5L933_9ACTN</name>
<accession>A0ABS5L933</accession>
<evidence type="ECO:0000313" key="3">
    <source>
        <dbReference type="Proteomes" id="UP000730482"/>
    </source>
</evidence>
<sequence>MPRSRTTLAEDLAAARAAVPEFAERAARLVEGIGNPKAVSLLPGWNAADVAVHLGLACTAYSAAAAGALDVGHWETFVPEHPDLAQRVAVLNATTLSQAAPEAYLAAPAQIRTGAATLVAALADRDPREPCTIPWFGADEPLTLAAVTGLFLSETALHTLDLARATGQKWLIPPPIARQIISLAYLDTIPRTVDHTRAATMHAAIRIHVRGGVTIGVEVDGPLVQTHRDPAPGRTDCHISVDPVAFVLAASGRSSQARQIVTGRMIAYGRKPWLGPMFARLFIHP</sequence>
<proteinExistence type="predicted"/>
<dbReference type="NCBIfam" id="TIGR03083">
    <property type="entry name" value="maleylpyruvate isomerase family mycothiol-dependent enzyme"/>
    <property type="match status" value="1"/>
</dbReference>
<evidence type="ECO:0000313" key="2">
    <source>
        <dbReference type="EMBL" id="MBS2554704.1"/>
    </source>
</evidence>
<evidence type="ECO:0000259" key="1">
    <source>
        <dbReference type="Pfam" id="PF11716"/>
    </source>
</evidence>
<organism evidence="2 3">
    <name type="scientific">Catenulispora pinistramenti</name>
    <dbReference type="NCBI Taxonomy" id="2705254"/>
    <lineage>
        <taxon>Bacteria</taxon>
        <taxon>Bacillati</taxon>
        <taxon>Actinomycetota</taxon>
        <taxon>Actinomycetes</taxon>
        <taxon>Catenulisporales</taxon>
        <taxon>Catenulisporaceae</taxon>
        <taxon>Catenulispora</taxon>
    </lineage>
</organism>
<dbReference type="Pfam" id="PF11716">
    <property type="entry name" value="MDMPI_N"/>
    <property type="match status" value="1"/>
</dbReference>
<keyword evidence="3" id="KW-1185">Reference proteome</keyword>